<gene>
    <name evidence="5" type="ORF">BCY89_15285</name>
</gene>
<comment type="caution">
    <text evidence="5">The sequence shown here is derived from an EMBL/GenBank/DDBJ whole genome shotgun (WGS) entry which is preliminary data.</text>
</comment>
<keyword evidence="6" id="KW-1185">Reference proteome</keyword>
<dbReference type="EMBL" id="MCAQ01000027">
    <property type="protein sequence ID" value="RKF32534.1"/>
    <property type="molecule type" value="Genomic_DNA"/>
</dbReference>
<dbReference type="PANTHER" id="PTHR43280:SF32">
    <property type="entry name" value="TRANSCRIPTIONAL REGULATORY PROTEIN"/>
    <property type="match status" value="1"/>
</dbReference>
<keyword evidence="1" id="KW-0805">Transcription regulation</keyword>
<dbReference type="InterPro" id="IPR037923">
    <property type="entry name" value="HTH-like"/>
</dbReference>
<dbReference type="GO" id="GO:0043565">
    <property type="term" value="F:sequence-specific DNA binding"/>
    <property type="evidence" value="ECO:0007669"/>
    <property type="project" value="InterPro"/>
</dbReference>
<dbReference type="SUPFAM" id="SSF46689">
    <property type="entry name" value="Homeodomain-like"/>
    <property type="match status" value="1"/>
</dbReference>
<evidence type="ECO:0000256" key="1">
    <source>
        <dbReference type="ARBA" id="ARBA00023015"/>
    </source>
</evidence>
<protein>
    <recommendedName>
        <fullName evidence="4">HTH araC/xylS-type domain-containing protein</fullName>
    </recommendedName>
</protein>
<feature type="domain" description="HTH araC/xylS-type" evidence="4">
    <location>
        <begin position="175"/>
        <end position="273"/>
    </location>
</feature>
<dbReference type="Gene3D" id="1.10.10.60">
    <property type="entry name" value="Homeodomain-like"/>
    <property type="match status" value="1"/>
</dbReference>
<name>A0A420FHX8_9SPHI</name>
<keyword evidence="2" id="KW-0238">DNA-binding</keyword>
<sequence length="276" mass="31834">MEFGVHRVIGVAKEPSEIKDATAKENYVVLFVSKGGCSVEINNQITEIEEFCLVLIPRGIKIEANPDEQRSFLIIYFSESFFARTEIDTAFLHNFKSFNKNEYTYRVLRVPEEYASYYEFVSMQLKLSKQNYNLAIYRDLAHNIVKQIVLLAAISAEDRPSNGLVCYGADAKLITLFQELIKKHVKEEKQVAFYAEQLNVGNKKLTNLTKEILGATPKELIIKELLRVSKKLIVESSMSIKQIAWELGYADVNNFSTFFLKETTLTPTEYRKRWQK</sequence>
<dbReference type="RefSeq" id="WP_120335798.1">
    <property type="nucleotide sequence ID" value="NZ_JBPFPY010000002.1"/>
</dbReference>
<dbReference type="GO" id="GO:0003700">
    <property type="term" value="F:DNA-binding transcription factor activity"/>
    <property type="evidence" value="ECO:0007669"/>
    <property type="project" value="InterPro"/>
</dbReference>
<dbReference type="PANTHER" id="PTHR43280">
    <property type="entry name" value="ARAC-FAMILY TRANSCRIPTIONAL REGULATOR"/>
    <property type="match status" value="1"/>
</dbReference>
<dbReference type="Pfam" id="PF12833">
    <property type="entry name" value="HTH_18"/>
    <property type="match status" value="1"/>
</dbReference>
<proteinExistence type="predicted"/>
<dbReference type="Proteomes" id="UP000286402">
    <property type="component" value="Unassembled WGS sequence"/>
</dbReference>
<dbReference type="InterPro" id="IPR018060">
    <property type="entry name" value="HTH_AraC"/>
</dbReference>
<dbReference type="AlphaFoldDB" id="A0A420FHX8"/>
<dbReference type="InterPro" id="IPR009057">
    <property type="entry name" value="Homeodomain-like_sf"/>
</dbReference>
<dbReference type="SUPFAM" id="SSF51215">
    <property type="entry name" value="Regulatory protein AraC"/>
    <property type="match status" value="1"/>
</dbReference>
<keyword evidence="3" id="KW-0804">Transcription</keyword>
<dbReference type="SMART" id="SM00342">
    <property type="entry name" value="HTH_ARAC"/>
    <property type="match status" value="1"/>
</dbReference>
<evidence type="ECO:0000259" key="4">
    <source>
        <dbReference type="PROSITE" id="PS01124"/>
    </source>
</evidence>
<evidence type="ECO:0000313" key="6">
    <source>
        <dbReference type="Proteomes" id="UP000286402"/>
    </source>
</evidence>
<organism evidence="5 6">
    <name type="scientific">Sphingobacterium siyangense</name>
    <dbReference type="NCBI Taxonomy" id="459529"/>
    <lineage>
        <taxon>Bacteria</taxon>
        <taxon>Pseudomonadati</taxon>
        <taxon>Bacteroidota</taxon>
        <taxon>Sphingobacteriia</taxon>
        <taxon>Sphingobacteriales</taxon>
        <taxon>Sphingobacteriaceae</taxon>
        <taxon>Sphingobacterium</taxon>
    </lineage>
</organism>
<evidence type="ECO:0000256" key="2">
    <source>
        <dbReference type="ARBA" id="ARBA00023125"/>
    </source>
</evidence>
<dbReference type="PROSITE" id="PS01124">
    <property type="entry name" value="HTH_ARAC_FAMILY_2"/>
    <property type="match status" value="1"/>
</dbReference>
<accession>A0A420FHX8</accession>
<evidence type="ECO:0000313" key="5">
    <source>
        <dbReference type="EMBL" id="RKF32534.1"/>
    </source>
</evidence>
<evidence type="ECO:0000256" key="3">
    <source>
        <dbReference type="ARBA" id="ARBA00023163"/>
    </source>
</evidence>
<reference evidence="5 6" key="1">
    <citation type="submission" date="2016-07" db="EMBL/GenBank/DDBJ databases">
        <title>Genome analysis of Sphingobacterium siyangense T12B17.</title>
        <authorList>
            <person name="Xu D."/>
            <person name="Su Y."/>
            <person name="Zheng S."/>
        </authorList>
    </citation>
    <scope>NUCLEOTIDE SEQUENCE [LARGE SCALE GENOMIC DNA]</scope>
    <source>
        <strain evidence="5 6">T12B17</strain>
    </source>
</reference>